<accession>A0A0P1L6Y6</accession>
<dbReference type="PANTHER" id="PTHR43863:SF2">
    <property type="entry name" value="MALTASE-GLUCOAMYLASE"/>
    <property type="match status" value="1"/>
</dbReference>
<dbReference type="CDD" id="cd14752">
    <property type="entry name" value="GH31_N"/>
    <property type="match status" value="1"/>
</dbReference>
<evidence type="ECO:0000313" key="8">
    <source>
        <dbReference type="EMBL" id="CUU04025.1"/>
    </source>
</evidence>
<dbReference type="EMBL" id="FAOP01000004">
    <property type="protein sequence ID" value="CUU04025.1"/>
    <property type="molecule type" value="Genomic_DNA"/>
</dbReference>
<dbReference type="InterPro" id="IPR033403">
    <property type="entry name" value="DUF5110"/>
</dbReference>
<feature type="signal peptide" evidence="3">
    <location>
        <begin position="1"/>
        <end position="17"/>
    </location>
</feature>
<dbReference type="InterPro" id="IPR051816">
    <property type="entry name" value="Glycosyl_Hydrolase_31"/>
</dbReference>
<keyword evidence="3" id="KW-0732">Signal</keyword>
<feature type="domain" description="Glycosyl hydrolase family 31 C-terminal" evidence="7">
    <location>
        <begin position="574"/>
        <end position="661"/>
    </location>
</feature>
<dbReference type="Pfam" id="PF17137">
    <property type="entry name" value="DUF5110"/>
    <property type="match status" value="1"/>
</dbReference>
<dbReference type="InterPro" id="IPR017853">
    <property type="entry name" value="GH"/>
</dbReference>
<dbReference type="RefSeq" id="WP_047133988.1">
    <property type="nucleotide sequence ID" value="NZ_CZVL01000034.1"/>
</dbReference>
<evidence type="ECO:0000259" key="7">
    <source>
        <dbReference type="Pfam" id="PF21365"/>
    </source>
</evidence>
<protein>
    <submittedName>
        <fullName evidence="8">Alpha-glucosidase</fullName>
    </submittedName>
</protein>
<dbReference type="InterPro" id="IPR011013">
    <property type="entry name" value="Gal_mutarotase_sf_dom"/>
</dbReference>
<feature type="domain" description="DUF5110" evidence="6">
    <location>
        <begin position="680"/>
        <end position="745"/>
    </location>
</feature>
<feature type="domain" description="Glycoside hydrolase family 31 TIM barrel" evidence="4">
    <location>
        <begin position="249"/>
        <end position="565"/>
    </location>
</feature>
<dbReference type="SUPFAM" id="SSF51445">
    <property type="entry name" value="(Trans)glycosidases"/>
    <property type="match status" value="1"/>
</dbReference>
<evidence type="ECO:0000259" key="6">
    <source>
        <dbReference type="Pfam" id="PF17137"/>
    </source>
</evidence>
<dbReference type="Pfam" id="PF01055">
    <property type="entry name" value="Glyco_hydro_31_2nd"/>
    <property type="match status" value="1"/>
</dbReference>
<accession>A0A0P1LCP5</accession>
<name>A0A0P1L6Y6_9BACT</name>
<gene>
    <name evidence="8" type="ORF">JGI4_00910</name>
</gene>
<dbReference type="GO" id="GO:0005975">
    <property type="term" value="P:carbohydrate metabolic process"/>
    <property type="evidence" value="ECO:0007669"/>
    <property type="project" value="InterPro"/>
</dbReference>
<dbReference type="SUPFAM" id="SSF74650">
    <property type="entry name" value="Galactose mutarotase-like"/>
    <property type="match status" value="1"/>
</dbReference>
<accession>A0A0S4MZ13</accession>
<accession>A0A0P1MQQ7</accession>
<sequence length="904" mass="104870">MLKKFLSTLLLSTLALAQINFVENYTRHITTDSTVRFYAGTCAVEFKFVRSDIVKVTFFEDSNNTVEDASLVVIQNCDNVRWSLSDANDKFLIETDSILIRVDKFPLRIYYYDKAGKLLLKERNSGGFGYSGREKYVFFEIQPDEHFYGLGQKGIDIDRRGYAFSTYNQHIVGYEAPLKTMQVNVPFVQSNYNYGLYFDITFSGYFDFGVSAQSVWYYKVEDGQMNYYFIYASSMKEILKKYFWLTGFPPIPPKWAFGFLQSKFGYRNQTEAEGVVNTFLEKNIPLDGLILDLYWFGWGKMGNMTWDRNNWQDPVKMMSDFKKLGVKTILISEPYINLSSINYSFADQNKFFVFDSTGKTYVFQNFWATPSSLLDLTNPSAQSWWWEKYKNLLNEGVDGFWTDLGEPENHPDFLKHHLGSARKVHNIYNFLWAKTLYDGYKNDFPEKRIFNLTRSGFAGIQRFGVITWSGDVKKSFNGLKVQIPMLIGMVMSGIPYHNSDIGGFTGGTTTSELYIRWIQFGTFCPVMRPHGHEQPLEPWAFGEEVEKIVRKYIELRYRLIPYIYTYAYKTWKYGETLIKPVLYEFPNDKNVYNLSYEYLFGDFILVSPVFTSGQRIKDVYLPSGCSWVNFWTGEVYTGGKTVQVDAPLEQIPLFIRIPSIIPMAKLKKYVDESPDDTLWVEIYPGDVDFELYEDDGKTLGYEKGEFSTTQIKCRKYGSEIKLYISEANGSFVGQIDKRCWILKFNLIEVFDSVKVNGIKVKVVDDSLKFLSDSISAWFDSNRKIVYVKLCSNVSAWVEVDIYGVEVVVGAENFKGGKFGFELYQNYPNPFNPETIIEFEIPYSAKVKLLVHDLLGRTIRNFDFGEMPAGRHKIKFYSCEMPSGVYLYTLQAEKFFETRKMIVLK</sequence>
<dbReference type="GO" id="GO:0030246">
    <property type="term" value="F:carbohydrate binding"/>
    <property type="evidence" value="ECO:0007669"/>
    <property type="project" value="InterPro"/>
</dbReference>
<dbReference type="InterPro" id="IPR026444">
    <property type="entry name" value="Secre_tail"/>
</dbReference>
<feature type="domain" description="Glycoside hydrolase family 31 N-terminal" evidence="5">
    <location>
        <begin position="44"/>
        <end position="207"/>
    </location>
</feature>
<dbReference type="NCBIfam" id="TIGR04183">
    <property type="entry name" value="Por_Secre_tail"/>
    <property type="match status" value="1"/>
</dbReference>
<comment type="similarity">
    <text evidence="1 2">Belongs to the glycosyl hydrolase 31 family.</text>
</comment>
<proteinExistence type="inferred from homology"/>
<dbReference type="GO" id="GO:0004553">
    <property type="term" value="F:hydrolase activity, hydrolyzing O-glycosyl compounds"/>
    <property type="evidence" value="ECO:0007669"/>
    <property type="project" value="InterPro"/>
</dbReference>
<dbReference type="Pfam" id="PF21365">
    <property type="entry name" value="Glyco_hydro_31_3rd"/>
    <property type="match status" value="1"/>
</dbReference>
<accession>A0A0P1MF72</accession>
<dbReference type="Gene3D" id="2.60.40.1180">
    <property type="entry name" value="Golgi alpha-mannosidase II"/>
    <property type="match status" value="2"/>
</dbReference>
<dbReference type="InterPro" id="IPR000322">
    <property type="entry name" value="Glyco_hydro_31_TIM"/>
</dbReference>
<dbReference type="SUPFAM" id="SSF51011">
    <property type="entry name" value="Glycosyl hydrolase domain"/>
    <property type="match status" value="1"/>
</dbReference>
<dbReference type="Proteomes" id="UP000182011">
    <property type="component" value="Unassembled WGS sequence"/>
</dbReference>
<dbReference type="Gene3D" id="3.20.20.80">
    <property type="entry name" value="Glycosidases"/>
    <property type="match status" value="1"/>
</dbReference>
<evidence type="ECO:0000256" key="2">
    <source>
        <dbReference type="RuleBase" id="RU361185"/>
    </source>
</evidence>
<dbReference type="AlphaFoldDB" id="A0A0P1L6Y6"/>
<dbReference type="InterPro" id="IPR013780">
    <property type="entry name" value="Glyco_hydro_b"/>
</dbReference>
<dbReference type="Pfam" id="PF13802">
    <property type="entry name" value="Gal_mutarotas_2"/>
    <property type="match status" value="1"/>
</dbReference>
<evidence type="ECO:0000256" key="1">
    <source>
        <dbReference type="ARBA" id="ARBA00007806"/>
    </source>
</evidence>
<reference evidence="8 9" key="1">
    <citation type="submission" date="2015-11" db="EMBL/GenBank/DDBJ databases">
        <authorList>
            <person name="Zhang Y."/>
            <person name="Guo Z."/>
        </authorList>
    </citation>
    <scope>NUCLEOTIDE SEQUENCE [LARGE SCALE GENOMIC DNA]</scope>
    <source>
        <strain evidence="8">JGI-4</strain>
    </source>
</reference>
<dbReference type="Gene3D" id="2.60.40.1760">
    <property type="entry name" value="glycosyl hydrolase (family 31)"/>
    <property type="match status" value="1"/>
</dbReference>
<accession>A0A0N7MNU6</accession>
<evidence type="ECO:0000313" key="9">
    <source>
        <dbReference type="Proteomes" id="UP000182011"/>
    </source>
</evidence>
<accession>A0A0P1P462</accession>
<dbReference type="OrthoDB" id="176168at2"/>
<dbReference type="PANTHER" id="PTHR43863">
    <property type="entry name" value="HYDROLASE, PUTATIVE (AFU_ORTHOLOGUE AFUA_1G03140)-RELATED"/>
    <property type="match status" value="1"/>
</dbReference>
<keyword evidence="2" id="KW-0326">Glycosidase</keyword>
<dbReference type="InterPro" id="IPR048395">
    <property type="entry name" value="Glyco_hydro_31_C"/>
</dbReference>
<evidence type="ECO:0000259" key="4">
    <source>
        <dbReference type="Pfam" id="PF01055"/>
    </source>
</evidence>
<organism evidence="8 9">
    <name type="scientific">Candidatus Kryptonium thompsonii</name>
    <dbReference type="NCBI Taxonomy" id="1633631"/>
    <lineage>
        <taxon>Bacteria</taxon>
        <taxon>Pseudomonadati</taxon>
        <taxon>Candidatus Kryptoniota</taxon>
        <taxon>Candidatus Kryptonium</taxon>
    </lineage>
</organism>
<evidence type="ECO:0000259" key="5">
    <source>
        <dbReference type="Pfam" id="PF13802"/>
    </source>
</evidence>
<feature type="chain" id="PRO_5015043507" evidence="3">
    <location>
        <begin position="18"/>
        <end position="904"/>
    </location>
</feature>
<evidence type="ECO:0000256" key="3">
    <source>
        <dbReference type="SAM" id="SignalP"/>
    </source>
</evidence>
<keyword evidence="2" id="KW-0378">Hydrolase</keyword>
<dbReference type="STRING" id="1633631.GCA_001442925_00909"/>
<dbReference type="InterPro" id="IPR025887">
    <property type="entry name" value="Glyco_hydro_31_N_dom"/>
</dbReference>